<comment type="similarity">
    <text evidence="6 7">Belongs to the class I-like SAM-binding methyltransferase superfamily. C5-methyltransferase family.</text>
</comment>
<dbReference type="Proteomes" id="UP000261080">
    <property type="component" value="Unassembled WGS sequence"/>
</dbReference>
<dbReference type="EMBL" id="QVLX01000003">
    <property type="protein sequence ID" value="RGE87849.1"/>
    <property type="molecule type" value="Genomic_DNA"/>
</dbReference>
<sequence length="447" mass="49924">MRSKTIPFKEGQSMNIDLLKNYVSKENWGKHDLRALKGELLKCAQEKQKCFMPLDKNTYSGNPIQLIDFFCGAGGTSLGFASINEIIPAFNFLGGCDINKASAESYAHNYGTPVINRDIIELAQNEKMLKEFLDNIGYDKSKPTVLIGCAPCQGFTSHRKKHWNEEDDIRNNLVNVFAEIVSYIQPIAFIMENVPEFLSNRYWNYFSAAKEHFLQDGYIVKENIYNAASFGVPQERFRSIVIGMKKNFLLPEGYLEPSDYRTVREAIGGLNPVHAGVADPGDPMHKSAAHKKSTIEVLKQVPHDGGNRPAGVGPACLDRTKGFSDTYGRLYWDRPSITITHYARNPASGRYTHPVQDRGLTAREAALLQSFPIGFEFMGKSDDIYRQIGEAVPPLFATGIASNILIEMMSSEPTSKELENSPKSIEEPVSSSYSSVIAGIKIKRKEE</sequence>
<dbReference type="GO" id="GO:0009307">
    <property type="term" value="P:DNA restriction-modification system"/>
    <property type="evidence" value="ECO:0007669"/>
    <property type="project" value="UniProtKB-KW"/>
</dbReference>
<feature type="active site" evidence="6">
    <location>
        <position position="152"/>
    </location>
</feature>
<evidence type="ECO:0000313" key="9">
    <source>
        <dbReference type="Proteomes" id="UP000261080"/>
    </source>
</evidence>
<keyword evidence="3 6" id="KW-0808">Transferase</keyword>
<dbReference type="GO" id="GO:0003886">
    <property type="term" value="F:DNA (cytosine-5-)-methyltransferase activity"/>
    <property type="evidence" value="ECO:0007669"/>
    <property type="project" value="UniProtKB-EC"/>
</dbReference>
<dbReference type="SUPFAM" id="SSF53335">
    <property type="entry name" value="S-adenosyl-L-methionine-dependent methyltransferases"/>
    <property type="match status" value="1"/>
</dbReference>
<dbReference type="Gene3D" id="3.90.120.10">
    <property type="entry name" value="DNA Methylase, subunit A, domain 2"/>
    <property type="match status" value="1"/>
</dbReference>
<dbReference type="GO" id="GO:0003677">
    <property type="term" value="F:DNA binding"/>
    <property type="evidence" value="ECO:0007669"/>
    <property type="project" value="TreeGrafter"/>
</dbReference>
<dbReference type="PROSITE" id="PS51679">
    <property type="entry name" value="SAM_MT_C5"/>
    <property type="match status" value="1"/>
</dbReference>
<dbReference type="PANTHER" id="PTHR10629">
    <property type="entry name" value="CYTOSINE-SPECIFIC METHYLTRANSFERASE"/>
    <property type="match status" value="1"/>
</dbReference>
<name>A0A3E3K305_9FIRM</name>
<evidence type="ECO:0000256" key="3">
    <source>
        <dbReference type="ARBA" id="ARBA00022679"/>
    </source>
</evidence>
<proteinExistence type="inferred from homology"/>
<keyword evidence="2 6" id="KW-0489">Methyltransferase</keyword>
<evidence type="ECO:0000256" key="5">
    <source>
        <dbReference type="ARBA" id="ARBA00022747"/>
    </source>
</evidence>
<evidence type="ECO:0000256" key="2">
    <source>
        <dbReference type="ARBA" id="ARBA00022603"/>
    </source>
</evidence>
<evidence type="ECO:0000256" key="6">
    <source>
        <dbReference type="PROSITE-ProRule" id="PRU01016"/>
    </source>
</evidence>
<dbReference type="InterPro" id="IPR050390">
    <property type="entry name" value="C5-Methyltransferase"/>
</dbReference>
<dbReference type="InterPro" id="IPR029063">
    <property type="entry name" value="SAM-dependent_MTases_sf"/>
</dbReference>
<dbReference type="Pfam" id="PF00145">
    <property type="entry name" value="DNA_methylase"/>
    <property type="match status" value="1"/>
</dbReference>
<dbReference type="InterPro" id="IPR001525">
    <property type="entry name" value="C5_MeTfrase"/>
</dbReference>
<evidence type="ECO:0000256" key="7">
    <source>
        <dbReference type="RuleBase" id="RU000416"/>
    </source>
</evidence>
<evidence type="ECO:0000256" key="4">
    <source>
        <dbReference type="ARBA" id="ARBA00022691"/>
    </source>
</evidence>
<dbReference type="GO" id="GO:0044027">
    <property type="term" value="P:negative regulation of gene expression via chromosomal CpG island methylation"/>
    <property type="evidence" value="ECO:0007669"/>
    <property type="project" value="TreeGrafter"/>
</dbReference>
<dbReference type="NCBIfam" id="TIGR00675">
    <property type="entry name" value="dcm"/>
    <property type="match status" value="1"/>
</dbReference>
<reference evidence="8 9" key="1">
    <citation type="submission" date="2018-08" db="EMBL/GenBank/DDBJ databases">
        <title>A genome reference for cultivated species of the human gut microbiota.</title>
        <authorList>
            <person name="Zou Y."/>
            <person name="Xue W."/>
            <person name="Luo G."/>
        </authorList>
    </citation>
    <scope>NUCLEOTIDE SEQUENCE [LARGE SCALE GENOMIC DNA]</scope>
    <source>
        <strain evidence="8 9">AF37-2AT</strain>
    </source>
</reference>
<organism evidence="8 9">
    <name type="scientific">Sellimonas intestinalis</name>
    <dbReference type="NCBI Taxonomy" id="1653434"/>
    <lineage>
        <taxon>Bacteria</taxon>
        <taxon>Bacillati</taxon>
        <taxon>Bacillota</taxon>
        <taxon>Clostridia</taxon>
        <taxon>Lachnospirales</taxon>
        <taxon>Lachnospiraceae</taxon>
        <taxon>Sellimonas</taxon>
    </lineage>
</organism>
<dbReference type="AlphaFoldDB" id="A0A3E3K305"/>
<dbReference type="GO" id="GO:0032259">
    <property type="term" value="P:methylation"/>
    <property type="evidence" value="ECO:0007669"/>
    <property type="project" value="UniProtKB-KW"/>
</dbReference>
<keyword evidence="9" id="KW-1185">Reference proteome</keyword>
<dbReference type="EC" id="2.1.1.37" evidence="1"/>
<protein>
    <recommendedName>
        <fullName evidence="1">DNA (cytosine-5-)-methyltransferase</fullName>
        <ecNumber evidence="1">2.1.1.37</ecNumber>
    </recommendedName>
</protein>
<accession>A0A3E3K305</accession>
<dbReference type="PANTHER" id="PTHR10629:SF52">
    <property type="entry name" value="DNA (CYTOSINE-5)-METHYLTRANSFERASE 1"/>
    <property type="match status" value="1"/>
</dbReference>
<keyword evidence="5" id="KW-0680">Restriction system</keyword>
<evidence type="ECO:0000256" key="1">
    <source>
        <dbReference type="ARBA" id="ARBA00011975"/>
    </source>
</evidence>
<keyword evidence="4 6" id="KW-0949">S-adenosyl-L-methionine</keyword>
<comment type="caution">
    <text evidence="8">The sequence shown here is derived from an EMBL/GenBank/DDBJ whole genome shotgun (WGS) entry which is preliminary data.</text>
</comment>
<dbReference type="Gene3D" id="3.40.50.150">
    <property type="entry name" value="Vaccinia Virus protein VP39"/>
    <property type="match status" value="1"/>
</dbReference>
<evidence type="ECO:0000313" key="8">
    <source>
        <dbReference type="EMBL" id="RGE87849.1"/>
    </source>
</evidence>
<dbReference type="PRINTS" id="PR00105">
    <property type="entry name" value="C5METTRFRASE"/>
</dbReference>
<gene>
    <name evidence="8" type="ORF">DW016_06970</name>
</gene>
<dbReference type="OrthoDB" id="9813719at2"/>